<keyword evidence="2 3" id="KW-0378">Hydrolase</keyword>
<evidence type="ECO:0000313" key="6">
    <source>
        <dbReference type="Proteomes" id="UP001320420"/>
    </source>
</evidence>
<dbReference type="InterPro" id="IPR029058">
    <property type="entry name" value="AB_hydrolase_fold"/>
</dbReference>
<dbReference type="InterPro" id="IPR019819">
    <property type="entry name" value="Carboxylesterase_B_CS"/>
</dbReference>
<dbReference type="GO" id="GO:0016787">
    <property type="term" value="F:hydrolase activity"/>
    <property type="evidence" value="ECO:0007669"/>
    <property type="project" value="UniProtKB-KW"/>
</dbReference>
<organism evidence="5 6">
    <name type="scientific">Diatrype stigma</name>
    <dbReference type="NCBI Taxonomy" id="117547"/>
    <lineage>
        <taxon>Eukaryota</taxon>
        <taxon>Fungi</taxon>
        <taxon>Dikarya</taxon>
        <taxon>Ascomycota</taxon>
        <taxon>Pezizomycotina</taxon>
        <taxon>Sordariomycetes</taxon>
        <taxon>Xylariomycetidae</taxon>
        <taxon>Xylariales</taxon>
        <taxon>Diatrypaceae</taxon>
        <taxon>Diatrype</taxon>
    </lineage>
</organism>
<feature type="chain" id="PRO_5042671826" description="Carboxylic ester hydrolase" evidence="3">
    <location>
        <begin position="23"/>
        <end position="545"/>
    </location>
</feature>
<dbReference type="PROSITE" id="PS00122">
    <property type="entry name" value="CARBOXYLESTERASE_B_1"/>
    <property type="match status" value="1"/>
</dbReference>
<keyword evidence="6" id="KW-1185">Reference proteome</keyword>
<dbReference type="SUPFAM" id="SSF53474">
    <property type="entry name" value="alpha/beta-Hydrolases"/>
    <property type="match status" value="1"/>
</dbReference>
<reference evidence="5 6" key="1">
    <citation type="submission" date="2024-02" db="EMBL/GenBank/DDBJ databases">
        <title>De novo assembly and annotation of 12 fungi associated with fruit tree decline syndrome in Ontario, Canada.</title>
        <authorList>
            <person name="Sulman M."/>
            <person name="Ellouze W."/>
            <person name="Ilyukhin E."/>
        </authorList>
    </citation>
    <scope>NUCLEOTIDE SEQUENCE [LARGE SCALE GENOMIC DNA]</scope>
    <source>
        <strain evidence="5 6">M11/M66-122</strain>
    </source>
</reference>
<evidence type="ECO:0000313" key="5">
    <source>
        <dbReference type="EMBL" id="KAK7749070.1"/>
    </source>
</evidence>
<evidence type="ECO:0000256" key="3">
    <source>
        <dbReference type="RuleBase" id="RU361235"/>
    </source>
</evidence>
<keyword evidence="3" id="KW-0732">Signal</keyword>
<dbReference type="PANTHER" id="PTHR11559">
    <property type="entry name" value="CARBOXYLESTERASE"/>
    <property type="match status" value="1"/>
</dbReference>
<comment type="similarity">
    <text evidence="1 3">Belongs to the type-B carboxylesterase/lipase family.</text>
</comment>
<dbReference type="Gene3D" id="3.40.50.1820">
    <property type="entry name" value="alpha/beta hydrolase"/>
    <property type="match status" value="1"/>
</dbReference>
<accession>A0AAN9UJG1</accession>
<gene>
    <name evidence="5" type="ORF">SLS62_008465</name>
</gene>
<dbReference type="InterPro" id="IPR019826">
    <property type="entry name" value="Carboxylesterase_B_AS"/>
</dbReference>
<feature type="signal peptide" evidence="3">
    <location>
        <begin position="1"/>
        <end position="22"/>
    </location>
</feature>
<dbReference type="InterPro" id="IPR050309">
    <property type="entry name" value="Type-B_Carboxylest/Lipase"/>
</dbReference>
<evidence type="ECO:0000256" key="1">
    <source>
        <dbReference type="ARBA" id="ARBA00005964"/>
    </source>
</evidence>
<dbReference type="EMBL" id="JAKJXP020000079">
    <property type="protein sequence ID" value="KAK7749070.1"/>
    <property type="molecule type" value="Genomic_DNA"/>
</dbReference>
<feature type="domain" description="Carboxylesterase type B" evidence="4">
    <location>
        <begin position="32"/>
        <end position="531"/>
    </location>
</feature>
<evidence type="ECO:0000256" key="2">
    <source>
        <dbReference type="ARBA" id="ARBA00022801"/>
    </source>
</evidence>
<dbReference type="EC" id="3.1.1.-" evidence="3"/>
<protein>
    <recommendedName>
        <fullName evidence="3">Carboxylic ester hydrolase</fullName>
        <ecNumber evidence="3">3.1.1.-</ecNumber>
    </recommendedName>
</protein>
<dbReference type="Proteomes" id="UP001320420">
    <property type="component" value="Unassembled WGS sequence"/>
</dbReference>
<dbReference type="Pfam" id="PF00135">
    <property type="entry name" value="COesterase"/>
    <property type="match status" value="1"/>
</dbReference>
<name>A0AAN9UJG1_9PEZI</name>
<dbReference type="InterPro" id="IPR002018">
    <property type="entry name" value="CarbesteraseB"/>
</dbReference>
<proteinExistence type="inferred from homology"/>
<dbReference type="PROSITE" id="PS00941">
    <property type="entry name" value="CARBOXYLESTERASE_B_2"/>
    <property type="match status" value="1"/>
</dbReference>
<sequence length="545" mass="56650">MRRAAAGVALAGLLGLAEVASAKLVKTPNKLSIQGGTCKTTAVDSFFSIPYAKPPVGDLRYAAPEPYAPPSCGIVINATNPTPSCIQFGTAFEETGSQSEDCLYLNIWAPSSATPGSDLPVKVWLFGGGNEGGGVSDPTYDGCYTAQDSILVSINYRLGPLGFLALTDLGLSGNYGTQDQLLGLRWVQDNIQSFGGDPNKVLLFGESAGATNTFVLATRPDAPKLMRAAAMESGGGRDIATVAEAQTYQKIFFEQLNCSTPDIACVRAASPSLLQAAYAAVPGEPAPGVQTPFSSNGSRSSWSPLVDGVVIAGQPSAAGLQVPSILGSNSQEGALFVLASYGAGAAALTQADYDAFLAYNFGPLAARVNDTFSVSDVFNGSVAAAMTVVVTDVSYKCSAHRGLLGAGGSSGKGKGVPVWTYRFAHEPDCAWYANIPAQYVSVLGATHSSEIPFVFNMTTNMPPPDGNCTFPAAGQKIAHTLSRAWTNMAEFGAPGPDEDAWPAWTSDNSTGLVVNDAVEVGKVDYDSCAFWDEINTALNKYAAGQ</sequence>
<evidence type="ECO:0000259" key="4">
    <source>
        <dbReference type="Pfam" id="PF00135"/>
    </source>
</evidence>
<dbReference type="AlphaFoldDB" id="A0AAN9UJG1"/>
<comment type="caution">
    <text evidence="5">The sequence shown here is derived from an EMBL/GenBank/DDBJ whole genome shotgun (WGS) entry which is preliminary data.</text>
</comment>